<feature type="region of interest" description="Disordered" evidence="1">
    <location>
        <begin position="707"/>
        <end position="726"/>
    </location>
</feature>
<keyword evidence="2" id="KW-0472">Membrane</keyword>
<dbReference type="AlphaFoldDB" id="A0A1Y1JM80"/>
<accession>A0A1Y1JM80</accession>
<dbReference type="EMBL" id="BDQF01000013">
    <property type="protein sequence ID" value="GAW82317.1"/>
    <property type="molecule type" value="Genomic_DNA"/>
</dbReference>
<keyword evidence="4" id="KW-1185">Reference proteome</keyword>
<name>A0A1Y1JM80_PLAGO</name>
<dbReference type="GeneID" id="39749054"/>
<feature type="transmembrane region" description="Helical" evidence="2">
    <location>
        <begin position="1123"/>
        <end position="1143"/>
    </location>
</feature>
<evidence type="ECO:0000256" key="2">
    <source>
        <dbReference type="SAM" id="Phobius"/>
    </source>
</evidence>
<comment type="caution">
    <text evidence="3">The sequence shown here is derived from an EMBL/GenBank/DDBJ whole genome shotgun (WGS) entry which is preliminary data.</text>
</comment>
<feature type="transmembrane region" description="Helical" evidence="2">
    <location>
        <begin position="1164"/>
        <end position="1187"/>
    </location>
</feature>
<proteinExistence type="predicted"/>
<dbReference type="OrthoDB" id="378328at2759"/>
<sequence length="1203" mass="141050">MNEYLKHPVSFYVLNMRMCNGNFSEIWKNLEFRPMEDIVIISVRNAPLCENLRWHIQAKVEKCANRNNLYKFVNPNFKFEKSFFIIMIKGDLYEDIKNVYCKSVNLCVRNAFGKTYKKIMRRYFDHFMAHKLSRWQGDTGRMGRIEMDGGGETQYDATILNNHIQIRIGNNTYYNSMSRHFDKKEMTKTSFKLLAEEKSSLLCGNRDGRYNKKENCVRKRSCTCRKCRRCRSENLTCAGWDTFLQCNRENGKSVKGKGDHENGITCITFTIKNVSLCICISEFDFHKFGEGVDYYKYLFKLIRKKKGKKEKNIIYESDPQMKYTKLWLKSYHIYCKQLYNYFMNKIIFETQNDDLHLFNMDIIILQGFDNFLLFNDDGVENKNVLHSNDSFSFDKSVVILNRNKKNMLQKRSYSTLTMSDKNDKLISFGFKFSCDLLTQVGVNMVDDFFFPFPPLQDTRLKDRNVEIYVHPEIIELDSVYTHHIYQVAFELHYRERSSLGSMGKGRLGSMGKGRLGSMGKGRLGSVGKDRFDSMGKDRFDSMGKDRVDSMGKDRFDSMGKDRFDSEANSLSKTNFGIIRKKSFYLHHRGKENLCTHKDVPAPGVKGKGRENHLGAIFESSLPKLMGKKGFIGKAVQQGHGGSRCSSRCGSRSGSRSGGGTEKREVSFSVLCLDSRKKCTVPINLYSYLHLKKMSIFKYLEENMRFKSEEKNENSQSGEMPKGSPARESKNFDILRHVYVHPHKGIIKRNEKKKIKLNLYIERMLREDVIVNGNFILIIRVHNFCKDIFLTIKYSLKNNTISALIQNDTINNSPATSQNRDSGECITIKPVEQTNTFQKKNKLVESKQIKMLKTDVNCQHSRVDTKSGGDPKWVFNDIPWWSQKIIVNRDNTHSFLPSNFTKFVFYSFFMIDQCERELLNPSTCTDERDCESVYNQEQMSNQLCDELFYPFTLSNVSNEHLIYCFRPPYSERTRKNESECDFNYVWKKHFFYVQYCDQNYWAVKSGAVKNERTPNERAPNERAPNDSITEKANYLVGKLKNNEKVEKRISIGTILLLCEELFHILNTSMMNFANVVPMIKNIYNNSQVGKRKKMYLIFYIILTNSPCVLYKNIFLVFVSFLKKMFIYFVCVLFQKFYASIVWRRPQMSKKYLLPKRMQNHYFKQFLNCFHFFHISFLTYMCTSFLSFLDHQIGFDLVHYLLFHL</sequence>
<protein>
    <submittedName>
        <fullName evidence="3">Uncharacterized protein</fullName>
    </submittedName>
</protein>
<keyword evidence="2" id="KW-0812">Transmembrane</keyword>
<evidence type="ECO:0000313" key="4">
    <source>
        <dbReference type="Proteomes" id="UP000195521"/>
    </source>
</evidence>
<dbReference type="OMA" id="PLEVHYL"/>
<evidence type="ECO:0000256" key="1">
    <source>
        <dbReference type="SAM" id="MobiDB-lite"/>
    </source>
</evidence>
<feature type="transmembrane region" description="Helical" evidence="2">
    <location>
        <begin position="1094"/>
        <end position="1117"/>
    </location>
</feature>
<dbReference type="Proteomes" id="UP000195521">
    <property type="component" value="Unassembled WGS sequence"/>
</dbReference>
<evidence type="ECO:0000313" key="3">
    <source>
        <dbReference type="EMBL" id="GAW82317.1"/>
    </source>
</evidence>
<feature type="transmembrane region" description="Helical" evidence="2">
    <location>
        <begin position="1060"/>
        <end position="1082"/>
    </location>
</feature>
<feature type="region of interest" description="Disordered" evidence="1">
    <location>
        <begin position="636"/>
        <end position="661"/>
    </location>
</feature>
<feature type="compositionally biased region" description="Low complexity" evidence="1">
    <location>
        <begin position="642"/>
        <end position="654"/>
    </location>
</feature>
<gene>
    <name evidence="3" type="ORF">PGO_123150</name>
</gene>
<reference evidence="4" key="1">
    <citation type="submission" date="2017-04" db="EMBL/GenBank/DDBJ databases">
        <title>Plasmodium gonderi genome.</title>
        <authorList>
            <person name="Arisue N."/>
            <person name="Honma H."/>
            <person name="Kawai S."/>
            <person name="Tougan T."/>
            <person name="Tanabe K."/>
            <person name="Horii T."/>
        </authorList>
    </citation>
    <scope>NUCLEOTIDE SEQUENCE [LARGE SCALE GENOMIC DNA]</scope>
    <source>
        <strain evidence="4">ATCC 30045</strain>
    </source>
</reference>
<dbReference type="RefSeq" id="XP_028544906.1">
    <property type="nucleotide sequence ID" value="XM_028689105.1"/>
</dbReference>
<keyword evidence="2" id="KW-1133">Transmembrane helix</keyword>
<organism evidence="3 4">
    <name type="scientific">Plasmodium gonderi</name>
    <dbReference type="NCBI Taxonomy" id="77519"/>
    <lineage>
        <taxon>Eukaryota</taxon>
        <taxon>Sar</taxon>
        <taxon>Alveolata</taxon>
        <taxon>Apicomplexa</taxon>
        <taxon>Aconoidasida</taxon>
        <taxon>Haemosporida</taxon>
        <taxon>Plasmodiidae</taxon>
        <taxon>Plasmodium</taxon>
        <taxon>Plasmodium (Plasmodium)</taxon>
    </lineage>
</organism>